<keyword evidence="1" id="KW-0472">Membrane</keyword>
<sequence length="126" mass="15016">MGLFSFLCAIITRALFILVSLVAVWRVVVVKENHYYWLLTFLFLPLVVEMIITLRKRKGQDYKWFSPTMFLFLINIIPSIWILELHHQQNKALDYKCNPLNFSEYIRQAIIQTEESRNNTNSSFLK</sequence>
<organism evidence="2 3">
    <name type="scientific">Ameca splendens</name>
    <dbReference type="NCBI Taxonomy" id="208324"/>
    <lineage>
        <taxon>Eukaryota</taxon>
        <taxon>Metazoa</taxon>
        <taxon>Chordata</taxon>
        <taxon>Craniata</taxon>
        <taxon>Vertebrata</taxon>
        <taxon>Euteleostomi</taxon>
        <taxon>Actinopterygii</taxon>
        <taxon>Neopterygii</taxon>
        <taxon>Teleostei</taxon>
        <taxon>Neoteleostei</taxon>
        <taxon>Acanthomorphata</taxon>
        <taxon>Ovalentaria</taxon>
        <taxon>Atherinomorphae</taxon>
        <taxon>Cyprinodontiformes</taxon>
        <taxon>Goodeidae</taxon>
        <taxon>Ameca</taxon>
    </lineage>
</organism>
<feature type="transmembrane region" description="Helical" evidence="1">
    <location>
        <begin position="34"/>
        <end position="52"/>
    </location>
</feature>
<proteinExistence type="predicted"/>
<evidence type="ECO:0000256" key="1">
    <source>
        <dbReference type="SAM" id="Phobius"/>
    </source>
</evidence>
<keyword evidence="1" id="KW-0812">Transmembrane</keyword>
<feature type="non-terminal residue" evidence="2">
    <location>
        <position position="126"/>
    </location>
</feature>
<dbReference type="PANTHER" id="PTHR22168">
    <property type="entry name" value="TMEM26 PROTEIN"/>
    <property type="match status" value="1"/>
</dbReference>
<feature type="transmembrane region" description="Helical" evidence="1">
    <location>
        <begin position="64"/>
        <end position="83"/>
    </location>
</feature>
<protein>
    <submittedName>
        <fullName evidence="2">Uncharacterized protein</fullName>
    </submittedName>
</protein>
<dbReference type="PANTHER" id="PTHR22168:SF3">
    <property type="entry name" value="TRANSMEMBRANE PROTEIN 26"/>
    <property type="match status" value="1"/>
</dbReference>
<evidence type="ECO:0000313" key="3">
    <source>
        <dbReference type="Proteomes" id="UP001469553"/>
    </source>
</evidence>
<dbReference type="Pfam" id="PF09772">
    <property type="entry name" value="Tmem26"/>
    <property type="match status" value="1"/>
</dbReference>
<gene>
    <name evidence="2" type="ORF">AMECASPLE_008662</name>
</gene>
<dbReference type="EMBL" id="JAHRIP010085106">
    <property type="protein sequence ID" value="MEQ2314108.1"/>
    <property type="molecule type" value="Genomic_DNA"/>
</dbReference>
<dbReference type="InterPro" id="IPR019169">
    <property type="entry name" value="Transmembrane_26"/>
</dbReference>
<evidence type="ECO:0000313" key="2">
    <source>
        <dbReference type="EMBL" id="MEQ2314108.1"/>
    </source>
</evidence>
<reference evidence="2 3" key="1">
    <citation type="submission" date="2021-06" db="EMBL/GenBank/DDBJ databases">
        <authorList>
            <person name="Palmer J.M."/>
        </authorList>
    </citation>
    <scope>NUCLEOTIDE SEQUENCE [LARGE SCALE GENOMIC DNA]</scope>
    <source>
        <strain evidence="2 3">AS_MEX2019</strain>
        <tissue evidence="2">Muscle</tissue>
    </source>
</reference>
<name>A0ABV1A6D3_9TELE</name>
<dbReference type="Proteomes" id="UP001469553">
    <property type="component" value="Unassembled WGS sequence"/>
</dbReference>
<keyword evidence="1" id="KW-1133">Transmembrane helix</keyword>
<accession>A0ABV1A6D3</accession>
<comment type="caution">
    <text evidence="2">The sequence shown here is derived from an EMBL/GenBank/DDBJ whole genome shotgun (WGS) entry which is preliminary data.</text>
</comment>
<keyword evidence="3" id="KW-1185">Reference proteome</keyword>
<feature type="transmembrane region" description="Helical" evidence="1">
    <location>
        <begin position="7"/>
        <end position="28"/>
    </location>
</feature>